<keyword evidence="2" id="KW-1185">Reference proteome</keyword>
<dbReference type="PIRSF" id="PIRSF030802">
    <property type="entry name" value="UCP030802"/>
    <property type="match status" value="1"/>
</dbReference>
<dbReference type="EMBL" id="VBVZ01000005">
    <property type="protein sequence ID" value="TLG94122.1"/>
    <property type="molecule type" value="Genomic_DNA"/>
</dbReference>
<gene>
    <name evidence="1" type="ORF">FEM54_00815</name>
</gene>
<accession>A0ABY2UCP2</accession>
<sequence>MSTKRPLILVDLDDTLFQTARKMPEGVARHTATLDANGEPNGYMSSVQNVFVQWLLQSADVVPVTARSIEAFSRVQLPFRSGAVCSHGGVILRPDGTLDSDWHAQMADVLTAYQRRLSALSATTLAIGLELGFSLRGWVVEEQGLLNYVVTKHNGSDDAVLKKTLIEVKRRGLLDDMHVHLNDNNLAFLPNGLAKRHAVEELLRRDRIVNGERLVLGVGDSVTDLGFMNECHFWATPANSQLAKVVEFMLHA</sequence>
<dbReference type="InterPro" id="IPR036412">
    <property type="entry name" value="HAD-like_sf"/>
</dbReference>
<dbReference type="CDD" id="cd07520">
    <property type="entry name" value="HAD_like"/>
    <property type="match status" value="1"/>
</dbReference>
<evidence type="ECO:0000313" key="2">
    <source>
        <dbReference type="Proteomes" id="UP000304941"/>
    </source>
</evidence>
<comment type="caution">
    <text evidence="1">The sequence shown here is derived from an EMBL/GenBank/DDBJ whole genome shotgun (WGS) entry which is preliminary data.</text>
</comment>
<name>A0ABY2UCP2_9PSED</name>
<dbReference type="Gene3D" id="3.90.1070.10">
    <property type="match status" value="1"/>
</dbReference>
<reference evidence="1 2" key="1">
    <citation type="submission" date="2019-05" db="EMBL/GenBank/DDBJ databases">
        <title>Pseudomonas edaphica sp. nov., isolated from rhizospheric soil of Cistus ladanifer L. in Spain.</title>
        <authorList>
            <person name="Peix A."/>
        </authorList>
    </citation>
    <scope>NUCLEOTIDE SEQUENCE [LARGE SCALE GENOMIC DNA]</scope>
    <source>
        <strain evidence="1 2">RD25</strain>
    </source>
</reference>
<evidence type="ECO:0000313" key="1">
    <source>
        <dbReference type="EMBL" id="TLG94122.1"/>
    </source>
</evidence>
<dbReference type="Gene3D" id="3.40.50.1000">
    <property type="entry name" value="HAD superfamily/HAD-like"/>
    <property type="match status" value="1"/>
</dbReference>
<proteinExistence type="predicted"/>
<dbReference type="InterPro" id="IPR023214">
    <property type="entry name" value="HAD_sf"/>
</dbReference>
<dbReference type="InterPro" id="IPR024197">
    <property type="entry name" value="TPP-like"/>
</dbReference>
<protein>
    <submittedName>
        <fullName evidence="1">Trehalose phosphatase</fullName>
    </submittedName>
</protein>
<dbReference type="RefSeq" id="WP_138449082.1">
    <property type="nucleotide sequence ID" value="NZ_VBVZ01000005.1"/>
</dbReference>
<dbReference type="Proteomes" id="UP000304941">
    <property type="component" value="Unassembled WGS sequence"/>
</dbReference>
<organism evidence="1 2">
    <name type="scientific">Pseudomonas edaphica</name>
    <dbReference type="NCBI Taxonomy" id="2006980"/>
    <lineage>
        <taxon>Bacteria</taxon>
        <taxon>Pseudomonadati</taxon>
        <taxon>Pseudomonadota</taxon>
        <taxon>Gammaproteobacteria</taxon>
        <taxon>Pseudomonadales</taxon>
        <taxon>Pseudomonadaceae</taxon>
        <taxon>Pseudomonas</taxon>
    </lineage>
</organism>
<dbReference type="SUPFAM" id="SSF56784">
    <property type="entry name" value="HAD-like"/>
    <property type="match status" value="1"/>
</dbReference>